<sequence>MLFKQTPSLVKSAQRTQPPGQCVHVFSRARSPTSGDACPRAASSAGNLSEASLRRRRSHSLRHARHLRRAHPVPRRLNANEAMAHKQRYTPSPLDSDQIRDSYNTFAVIRAQNDLNAIDTSMLPATLALHHNDGFALHAQIYIARVAMGPYNAATLVLVPVASNVPSRGAASSTPAPNPCPSSLTSSRQDALRSFSTHERGRSAVQVTASGPPTTTAVNVHRHAVSPAIYRRHRLCVLCGRAQGHPHRSILNEGADISDLKSHLEVATKCNGRYTVDDDDSASTAPFSRTSRYRHRPTRHQNSPWPVANRTESEPPTLALLAILGLCVESAPSAPSWRHPSARSFVEMTVSPLLRGDSYCSRHRPHSYPALPSLALRAFAPWP</sequence>
<evidence type="ECO:0000313" key="2">
    <source>
        <dbReference type="EMBL" id="TRM55192.1"/>
    </source>
</evidence>
<feature type="region of interest" description="Disordered" evidence="1">
    <location>
        <begin position="167"/>
        <end position="216"/>
    </location>
</feature>
<dbReference type="EMBL" id="VDMD01000253">
    <property type="protein sequence ID" value="TRM55192.1"/>
    <property type="molecule type" value="Genomic_DNA"/>
</dbReference>
<feature type="compositionally biased region" description="Basic residues" evidence="1">
    <location>
        <begin position="54"/>
        <end position="64"/>
    </location>
</feature>
<comment type="caution">
    <text evidence="2">The sequence shown here is derived from an EMBL/GenBank/DDBJ whole genome shotgun (WGS) entry which is preliminary data.</text>
</comment>
<feature type="compositionally biased region" description="Polar residues" evidence="1">
    <location>
        <begin position="167"/>
        <end position="189"/>
    </location>
</feature>
<organism evidence="2 3">
    <name type="scientific">Schizophyllum amplum</name>
    <dbReference type="NCBI Taxonomy" id="97359"/>
    <lineage>
        <taxon>Eukaryota</taxon>
        <taxon>Fungi</taxon>
        <taxon>Dikarya</taxon>
        <taxon>Basidiomycota</taxon>
        <taxon>Agaricomycotina</taxon>
        <taxon>Agaricomycetes</taxon>
        <taxon>Agaricomycetidae</taxon>
        <taxon>Agaricales</taxon>
        <taxon>Schizophyllaceae</taxon>
        <taxon>Schizophyllum</taxon>
    </lineage>
</organism>
<evidence type="ECO:0000256" key="1">
    <source>
        <dbReference type="SAM" id="MobiDB-lite"/>
    </source>
</evidence>
<feature type="region of interest" description="Disordered" evidence="1">
    <location>
        <begin position="30"/>
        <end position="64"/>
    </location>
</feature>
<evidence type="ECO:0000313" key="3">
    <source>
        <dbReference type="Proteomes" id="UP000320762"/>
    </source>
</evidence>
<dbReference type="AlphaFoldDB" id="A0A550BRP5"/>
<name>A0A550BRP5_9AGAR</name>
<accession>A0A550BRP5</accession>
<protein>
    <submittedName>
        <fullName evidence="2">Uncharacterized protein</fullName>
    </submittedName>
</protein>
<feature type="region of interest" description="Disordered" evidence="1">
    <location>
        <begin position="273"/>
        <end position="311"/>
    </location>
</feature>
<keyword evidence="3" id="KW-1185">Reference proteome</keyword>
<feature type="compositionally biased region" description="Polar residues" evidence="1">
    <location>
        <begin position="205"/>
        <end position="216"/>
    </location>
</feature>
<dbReference type="Proteomes" id="UP000320762">
    <property type="component" value="Unassembled WGS sequence"/>
</dbReference>
<proteinExistence type="predicted"/>
<gene>
    <name evidence="2" type="ORF">BD626DRAFT_579193</name>
</gene>
<reference evidence="2 3" key="1">
    <citation type="journal article" date="2019" name="New Phytol.">
        <title>Comparative genomics reveals unique wood-decay strategies and fruiting body development in the Schizophyllaceae.</title>
        <authorList>
            <person name="Almasi E."/>
            <person name="Sahu N."/>
            <person name="Krizsan K."/>
            <person name="Balint B."/>
            <person name="Kovacs G.M."/>
            <person name="Kiss B."/>
            <person name="Cseklye J."/>
            <person name="Drula E."/>
            <person name="Henrissat B."/>
            <person name="Nagy I."/>
            <person name="Chovatia M."/>
            <person name="Adam C."/>
            <person name="LaButti K."/>
            <person name="Lipzen A."/>
            <person name="Riley R."/>
            <person name="Grigoriev I.V."/>
            <person name="Nagy L.G."/>
        </authorList>
    </citation>
    <scope>NUCLEOTIDE SEQUENCE [LARGE SCALE GENOMIC DNA]</scope>
    <source>
        <strain evidence="2 3">NL-1724</strain>
    </source>
</reference>